<proteinExistence type="predicted"/>
<gene>
    <name evidence="1" type="ORF">G4B88_019417</name>
</gene>
<name>A0A7J6HZR2_CANSA</name>
<comment type="caution">
    <text evidence="1">The sequence shown here is derived from an EMBL/GenBank/DDBJ whole genome shotgun (WGS) entry which is preliminary data.</text>
</comment>
<evidence type="ECO:0000313" key="1">
    <source>
        <dbReference type="EMBL" id="KAF4400208.1"/>
    </source>
</evidence>
<sequence length="128" mass="14870">MRVPKPRAILLQTEKLMNDMVIVKDLSCEEVRRSRWRLTQLIQVLRMVNRVCVGKVMGCKNMVASVVKKILLGVWNLNQSWCMKKFEEGVLGFFFDFEEDCTLVMNKRPWLVNGVLLNLKPCPLEGEV</sequence>
<protein>
    <recommendedName>
        <fullName evidence="3">DUF4283 domain-containing protein</fullName>
    </recommendedName>
</protein>
<evidence type="ECO:0000313" key="2">
    <source>
        <dbReference type="Proteomes" id="UP000583929"/>
    </source>
</evidence>
<accession>A0A7J6HZR2</accession>
<dbReference type="EMBL" id="JAATIQ010000019">
    <property type="protein sequence ID" value="KAF4400208.1"/>
    <property type="molecule type" value="Genomic_DNA"/>
</dbReference>
<dbReference type="Proteomes" id="UP000583929">
    <property type="component" value="Unassembled WGS sequence"/>
</dbReference>
<dbReference type="AlphaFoldDB" id="A0A7J6HZR2"/>
<keyword evidence="2" id="KW-1185">Reference proteome</keyword>
<reference evidence="1 2" key="1">
    <citation type="journal article" date="2020" name="bioRxiv">
        <title>Sequence and annotation of 42 cannabis genomes reveals extensive copy number variation in cannabinoid synthesis and pathogen resistance genes.</title>
        <authorList>
            <person name="Mckernan K.J."/>
            <person name="Helbert Y."/>
            <person name="Kane L.T."/>
            <person name="Ebling H."/>
            <person name="Zhang L."/>
            <person name="Liu B."/>
            <person name="Eaton Z."/>
            <person name="Mclaughlin S."/>
            <person name="Kingan S."/>
            <person name="Baybayan P."/>
            <person name="Concepcion G."/>
            <person name="Jordan M."/>
            <person name="Riva A."/>
            <person name="Barbazuk W."/>
            <person name="Harkins T."/>
        </authorList>
    </citation>
    <scope>NUCLEOTIDE SEQUENCE [LARGE SCALE GENOMIC DNA]</scope>
    <source>
        <strain evidence="2">cv. Jamaican Lion 4</strain>
        <tissue evidence="1">Leaf</tissue>
    </source>
</reference>
<organism evidence="1 2">
    <name type="scientific">Cannabis sativa</name>
    <name type="common">Hemp</name>
    <name type="synonym">Marijuana</name>
    <dbReference type="NCBI Taxonomy" id="3483"/>
    <lineage>
        <taxon>Eukaryota</taxon>
        <taxon>Viridiplantae</taxon>
        <taxon>Streptophyta</taxon>
        <taxon>Embryophyta</taxon>
        <taxon>Tracheophyta</taxon>
        <taxon>Spermatophyta</taxon>
        <taxon>Magnoliopsida</taxon>
        <taxon>eudicotyledons</taxon>
        <taxon>Gunneridae</taxon>
        <taxon>Pentapetalae</taxon>
        <taxon>rosids</taxon>
        <taxon>fabids</taxon>
        <taxon>Rosales</taxon>
        <taxon>Cannabaceae</taxon>
        <taxon>Cannabis</taxon>
    </lineage>
</organism>
<evidence type="ECO:0008006" key="3">
    <source>
        <dbReference type="Google" id="ProtNLM"/>
    </source>
</evidence>